<dbReference type="Proteomes" id="UP000029738">
    <property type="component" value="Unassembled WGS sequence"/>
</dbReference>
<name>A0A0C1RER1_9CYAN</name>
<dbReference type="EMBL" id="JHEG02000048">
    <property type="protein sequence ID" value="KIE10710.1"/>
    <property type="molecule type" value="Genomic_DNA"/>
</dbReference>
<proteinExistence type="predicted"/>
<keyword evidence="1" id="KW-0812">Transmembrane</keyword>
<sequence>MLKLFCITLGSSIGSTVMWLLLVPFLKTIVDNTGQIGEVGMTRQISSLVGSLLVCVWADEGKVLMKFMGTEIIQFILAILFLGMLIFAPANVNYEFVLVWTALRFGIIGASSIVSYKIVGQFAGSWGKGAIIHMLTSQQGAMVFASIICALIPLFFSAKFETALVIDAITSLLLVIFIYTLRNSPHNKDYPKTAKQGGSLLKLLMFSVQSFWYKKLFPWNSIQLVFLVSLSGMMVYAYKMSNQQTLLPEDICYSLSWFFYGFSLWLGAFFIQKLQNDKMLAVSSAGILALCGGLGILAEFNLENLHIIIYILCTYVNAIWLHLTNKKILENAPEDKVARVRSGMVLYLAFLFGIGEFAIGHLLDLKYGLLELSALRIGFGLVLALLGSMYFTSKDRSLINAAKKA</sequence>
<accession>A0A0C1RER1</accession>
<keyword evidence="1" id="KW-0472">Membrane</keyword>
<protein>
    <recommendedName>
        <fullName evidence="5">MFS transporter</fullName>
    </recommendedName>
</protein>
<dbReference type="SUPFAM" id="SSF103473">
    <property type="entry name" value="MFS general substrate transporter"/>
    <property type="match status" value="1"/>
</dbReference>
<feature type="transmembrane region" description="Helical" evidence="1">
    <location>
        <begin position="96"/>
        <end position="119"/>
    </location>
</feature>
<dbReference type="InterPro" id="IPR011701">
    <property type="entry name" value="MFS"/>
</dbReference>
<gene>
    <name evidence="3" type="ORF">DA73_0219610</name>
    <name evidence="2" type="ORF">DA73_0400015425</name>
</gene>
<feature type="transmembrane region" description="Helical" evidence="1">
    <location>
        <begin position="162"/>
        <end position="181"/>
    </location>
</feature>
<evidence type="ECO:0000256" key="1">
    <source>
        <dbReference type="SAM" id="Phobius"/>
    </source>
</evidence>
<feature type="transmembrane region" description="Helical" evidence="1">
    <location>
        <begin position="344"/>
        <end position="363"/>
    </location>
</feature>
<evidence type="ECO:0000313" key="3">
    <source>
        <dbReference type="EMBL" id="KIE10710.1"/>
    </source>
</evidence>
<dbReference type="AlphaFoldDB" id="A0A0C1RER1"/>
<evidence type="ECO:0008006" key="5">
    <source>
        <dbReference type="Google" id="ProtNLM"/>
    </source>
</evidence>
<evidence type="ECO:0000313" key="4">
    <source>
        <dbReference type="Proteomes" id="UP000029738"/>
    </source>
</evidence>
<feature type="transmembrane region" description="Helical" evidence="1">
    <location>
        <begin position="279"/>
        <end position="298"/>
    </location>
</feature>
<keyword evidence="1" id="KW-1133">Transmembrane helix</keyword>
<feature type="transmembrane region" description="Helical" evidence="1">
    <location>
        <begin position="140"/>
        <end position="156"/>
    </location>
</feature>
<organism evidence="3">
    <name type="scientific">Tolypothrix bouteillei VB521301</name>
    <dbReference type="NCBI Taxonomy" id="1479485"/>
    <lineage>
        <taxon>Bacteria</taxon>
        <taxon>Bacillati</taxon>
        <taxon>Cyanobacteriota</taxon>
        <taxon>Cyanophyceae</taxon>
        <taxon>Nostocales</taxon>
        <taxon>Tolypothrichaceae</taxon>
        <taxon>Tolypothrix</taxon>
    </lineage>
</organism>
<dbReference type="OrthoDB" id="4123219at2"/>
<keyword evidence="4" id="KW-1185">Reference proteome</keyword>
<dbReference type="EMBL" id="JHEG04000001">
    <property type="protein sequence ID" value="KAF3886714.1"/>
    <property type="molecule type" value="Genomic_DNA"/>
</dbReference>
<dbReference type="InterPro" id="IPR036259">
    <property type="entry name" value="MFS_trans_sf"/>
</dbReference>
<feature type="transmembrane region" description="Helical" evidence="1">
    <location>
        <begin position="7"/>
        <end position="29"/>
    </location>
</feature>
<dbReference type="RefSeq" id="WP_038077403.1">
    <property type="nucleotide sequence ID" value="NZ_JHEG04000001.1"/>
</dbReference>
<dbReference type="GO" id="GO:0022857">
    <property type="term" value="F:transmembrane transporter activity"/>
    <property type="evidence" value="ECO:0007669"/>
    <property type="project" value="InterPro"/>
</dbReference>
<feature type="transmembrane region" description="Helical" evidence="1">
    <location>
        <begin position="72"/>
        <end position="90"/>
    </location>
</feature>
<dbReference type="STRING" id="1479485.DA73_0219610"/>
<feature type="transmembrane region" description="Helical" evidence="1">
    <location>
        <begin position="304"/>
        <end position="323"/>
    </location>
</feature>
<feature type="transmembrane region" description="Helical" evidence="1">
    <location>
        <begin position="253"/>
        <end position="272"/>
    </location>
</feature>
<feature type="transmembrane region" description="Helical" evidence="1">
    <location>
        <begin position="216"/>
        <end position="238"/>
    </location>
</feature>
<evidence type="ECO:0000313" key="2">
    <source>
        <dbReference type="EMBL" id="KAF3886714.1"/>
    </source>
</evidence>
<feature type="transmembrane region" description="Helical" evidence="1">
    <location>
        <begin position="375"/>
        <end position="393"/>
    </location>
</feature>
<dbReference type="Pfam" id="PF07690">
    <property type="entry name" value="MFS_1"/>
    <property type="match status" value="1"/>
</dbReference>
<comment type="caution">
    <text evidence="3">The sequence shown here is derived from an EMBL/GenBank/DDBJ whole genome shotgun (WGS) entry which is preliminary data.</text>
</comment>
<reference evidence="2" key="2">
    <citation type="submission" date="2019-11" db="EMBL/GenBank/DDBJ databases">
        <title>Improved Assembly of Tolypothrix boutellei genome.</title>
        <authorList>
            <person name="Sarangi A.N."/>
            <person name="Mukherjee M."/>
            <person name="Ghosh S."/>
            <person name="Singh D."/>
            <person name="Das A."/>
            <person name="Kant S."/>
            <person name="Prusty A."/>
            <person name="Tripathy S."/>
        </authorList>
    </citation>
    <scope>NUCLEOTIDE SEQUENCE</scope>
    <source>
        <strain evidence="2">VB521301</strain>
    </source>
</reference>
<reference evidence="3" key="1">
    <citation type="journal article" date="2015" name="Genome Announc.">
        <title>Draft Genome Sequence of Tolypothrix boutellei Strain VB521301.</title>
        <authorList>
            <person name="Chandrababunaidu M.M."/>
            <person name="Singh D."/>
            <person name="Sen D."/>
            <person name="Bhan S."/>
            <person name="Das S."/>
            <person name="Gupta A."/>
            <person name="Adhikary S.P."/>
            <person name="Tripathy S."/>
        </authorList>
    </citation>
    <scope>NUCLEOTIDE SEQUENCE</scope>
    <source>
        <strain evidence="3">VB521301</strain>
    </source>
</reference>